<evidence type="ECO:0000313" key="3">
    <source>
        <dbReference type="Proteomes" id="UP000244934"/>
    </source>
</evidence>
<sequence length="424" mass="47405">MKYNALYARFLNVLKKSACQVDVRFASSRRQDHDEYGGHRPYNTLPFFDQSGQTIRMHLSKQWLAGLALGVFSLSAQADITVHDIEGRDVTLEKPAEHIVLAEGRQLIALSLLDKNPAHWLLGWGSDMKRSPELYEIYHKRAPQLDDLPIVGDGPGPGSISVEKIISMNPDAVVLSRSQIPVSQGQELMHQLDAAGIPVVFIDFATDPLDDTVPSLRALGTLLGREDQAERYISFYEKKRQAVLDRVKVVPEADRPTVMIEAHAGMNECCNSPGQGSFDYFAKRLNVDNIGADVLKGKSGRIDPEYVLTRDPDVYIATGGGYLRRVNGLVLGPDVSDREAMQSLKHILERPLIGHLSAVENGRVHGLYHHLINTPLNILVLEEMAKWSYPDRFQDIDAHRTLEEINEHYISDPFTGSLWIDLKG</sequence>
<dbReference type="OrthoDB" id="9775594at2"/>
<gene>
    <name evidence="2" type="ORF">KSP9073_01284</name>
</gene>
<feature type="domain" description="Fe/B12 periplasmic-binding" evidence="1">
    <location>
        <begin position="88"/>
        <end position="396"/>
    </location>
</feature>
<dbReference type="EMBL" id="ONZI01000002">
    <property type="protein sequence ID" value="SPJ33279.1"/>
    <property type="molecule type" value="Genomic_DNA"/>
</dbReference>
<evidence type="ECO:0000259" key="1">
    <source>
        <dbReference type="PROSITE" id="PS50983"/>
    </source>
</evidence>
<dbReference type="Proteomes" id="UP000244934">
    <property type="component" value="Unassembled WGS sequence"/>
</dbReference>
<reference evidence="3" key="1">
    <citation type="submission" date="2018-03" db="EMBL/GenBank/DDBJ databases">
        <authorList>
            <person name="Navarro De La Torre S."/>
        </authorList>
    </citation>
    <scope>NUCLEOTIDE SEQUENCE [LARGE SCALE GENOMIC DNA]</scope>
    <source>
        <strain evidence="3">EAod3</strain>
    </source>
</reference>
<dbReference type="InterPro" id="IPR002491">
    <property type="entry name" value="ABC_transptr_periplasmic_BD"/>
</dbReference>
<dbReference type="PANTHER" id="PTHR30535:SF34">
    <property type="entry name" value="MOLYBDATE-BINDING PROTEIN MOLA"/>
    <property type="match status" value="1"/>
</dbReference>
<organism evidence="2 3">
    <name type="scientific">Kushneria phyllosphaerae</name>
    <dbReference type="NCBI Taxonomy" id="2100822"/>
    <lineage>
        <taxon>Bacteria</taxon>
        <taxon>Pseudomonadati</taxon>
        <taxon>Pseudomonadota</taxon>
        <taxon>Gammaproteobacteria</taxon>
        <taxon>Oceanospirillales</taxon>
        <taxon>Halomonadaceae</taxon>
        <taxon>Kushneria</taxon>
    </lineage>
</organism>
<evidence type="ECO:0000313" key="2">
    <source>
        <dbReference type="EMBL" id="SPJ33279.1"/>
    </source>
</evidence>
<dbReference type="PANTHER" id="PTHR30535">
    <property type="entry name" value="VITAMIN B12-BINDING PROTEIN"/>
    <property type="match status" value="1"/>
</dbReference>
<dbReference type="InterPro" id="IPR050902">
    <property type="entry name" value="ABC_Transporter_SBP"/>
</dbReference>
<keyword evidence="3" id="KW-1185">Reference proteome</keyword>
<dbReference type="PROSITE" id="PS50983">
    <property type="entry name" value="FE_B12_PBP"/>
    <property type="match status" value="1"/>
</dbReference>
<dbReference type="Pfam" id="PF01497">
    <property type="entry name" value="Peripla_BP_2"/>
    <property type="match status" value="1"/>
</dbReference>
<dbReference type="AlphaFoldDB" id="A0A2R8CK65"/>
<protein>
    <recommendedName>
        <fullName evidence="1">Fe/B12 periplasmic-binding domain-containing protein</fullName>
    </recommendedName>
</protein>
<dbReference type="Gene3D" id="3.40.50.1980">
    <property type="entry name" value="Nitrogenase molybdenum iron protein domain"/>
    <property type="match status" value="2"/>
</dbReference>
<proteinExistence type="predicted"/>
<dbReference type="SUPFAM" id="SSF53807">
    <property type="entry name" value="Helical backbone' metal receptor"/>
    <property type="match status" value="1"/>
</dbReference>
<name>A0A2R8CK65_9GAMM</name>
<accession>A0A2R8CK65</accession>